<gene>
    <name evidence="1" type="ORF">HPT30_04445</name>
</gene>
<evidence type="ECO:0000313" key="2">
    <source>
        <dbReference type="Proteomes" id="UP000564806"/>
    </source>
</evidence>
<reference evidence="1" key="1">
    <citation type="submission" date="2020-06" db="EMBL/GenBank/DDBJ databases">
        <title>Paenibacillus sp. nov., isolated from soil.</title>
        <authorList>
            <person name="Seo Y.L."/>
        </authorList>
    </citation>
    <scope>NUCLEOTIDE SEQUENCE [LARGE SCALE GENOMIC DNA]</scope>
    <source>
        <strain evidence="1">JW14</strain>
    </source>
</reference>
<organism evidence="1 2">
    <name type="scientific">Paenibacillus agri</name>
    <dbReference type="NCBI Taxonomy" id="2744309"/>
    <lineage>
        <taxon>Bacteria</taxon>
        <taxon>Bacillati</taxon>
        <taxon>Bacillota</taxon>
        <taxon>Bacilli</taxon>
        <taxon>Bacillales</taxon>
        <taxon>Paenibacillaceae</taxon>
        <taxon>Paenibacillus</taxon>
    </lineage>
</organism>
<dbReference type="Proteomes" id="UP000564806">
    <property type="component" value="Unassembled WGS sequence"/>
</dbReference>
<comment type="caution">
    <text evidence="1">The sequence shown here is derived from an EMBL/GenBank/DDBJ whole genome shotgun (WGS) entry which is preliminary data.</text>
</comment>
<proteinExistence type="predicted"/>
<dbReference type="AlphaFoldDB" id="A0A850EM13"/>
<evidence type="ECO:0000313" key="1">
    <source>
        <dbReference type="EMBL" id="NUU59602.1"/>
    </source>
</evidence>
<dbReference type="RefSeq" id="WP_175370268.1">
    <property type="nucleotide sequence ID" value="NZ_JABWCS010000189.1"/>
</dbReference>
<keyword evidence="2" id="KW-1185">Reference proteome</keyword>
<dbReference type="EMBL" id="JABWCS010000189">
    <property type="protein sequence ID" value="NUU59602.1"/>
    <property type="molecule type" value="Genomic_DNA"/>
</dbReference>
<accession>A0A850EM13</accession>
<protein>
    <submittedName>
        <fullName evidence="1">Uncharacterized protein</fullName>
    </submittedName>
</protein>
<name>A0A850EM13_9BACL</name>
<sequence length="75" mass="8303">MKLKIRLKEILAEYLSLPGRFIEVGEGILEHIICPQRGRNGVFILAGCGIFEYGDIVLCAGLTTTGNRVMHIKES</sequence>